<comment type="similarity">
    <text evidence="6">Belongs to the KAE1 / TsaD family.</text>
</comment>
<dbReference type="InterPro" id="IPR019808">
    <property type="entry name" value="Histidine_triad_CS"/>
</dbReference>
<organism evidence="10">
    <name type="scientific">Dunaliella tertiolecta</name>
    <name type="common">Green alga</name>
    <dbReference type="NCBI Taxonomy" id="3047"/>
    <lineage>
        <taxon>Eukaryota</taxon>
        <taxon>Viridiplantae</taxon>
        <taxon>Chlorophyta</taxon>
        <taxon>core chlorophytes</taxon>
        <taxon>Chlorophyceae</taxon>
        <taxon>CS clade</taxon>
        <taxon>Chlamydomonadales</taxon>
        <taxon>Dunaliellaceae</taxon>
        <taxon>Dunaliella</taxon>
    </lineage>
</organism>
<keyword evidence="6" id="KW-0496">Mitochondrion</keyword>
<dbReference type="Pfam" id="PF02367">
    <property type="entry name" value="TsaE"/>
    <property type="match status" value="1"/>
</dbReference>
<dbReference type="EMBL" id="HBIP01008970">
    <property type="protein sequence ID" value="CAE0489860.1"/>
    <property type="molecule type" value="Transcribed_RNA"/>
</dbReference>
<keyword evidence="1 6" id="KW-0808">Transferase</keyword>
<comment type="function">
    <text evidence="6">Required for the formation of a threonylcarbamoyl group on adenosine at position 37 (t(6)A37) in mitochondrial tRNAs that read codons beginning with adenine. Probably involved in the transfer of the threonylcarbamoyl moiety of threonylcarbamoyl-AMP (TC-AMP) to the N6 group of A37. Involved in mitochondrial genome maintenance.</text>
</comment>
<dbReference type="SUPFAM" id="SSF54197">
    <property type="entry name" value="HIT-like"/>
    <property type="match status" value="1"/>
</dbReference>
<evidence type="ECO:0000256" key="3">
    <source>
        <dbReference type="ARBA" id="ARBA00022723"/>
    </source>
</evidence>
<evidence type="ECO:0000256" key="4">
    <source>
        <dbReference type="ARBA" id="ARBA00023315"/>
    </source>
</evidence>
<dbReference type="SUPFAM" id="SSF53067">
    <property type="entry name" value="Actin-like ATPase domain"/>
    <property type="match status" value="1"/>
</dbReference>
<dbReference type="GO" id="GO:0005739">
    <property type="term" value="C:mitochondrion"/>
    <property type="evidence" value="ECO:0007669"/>
    <property type="project" value="UniProtKB-SubCell"/>
</dbReference>
<evidence type="ECO:0000256" key="7">
    <source>
        <dbReference type="PROSITE-ProRule" id="PRU00464"/>
    </source>
</evidence>
<dbReference type="GO" id="GO:0047627">
    <property type="term" value="F:adenylylsulfatase activity"/>
    <property type="evidence" value="ECO:0007669"/>
    <property type="project" value="UniProtKB-ARBA"/>
</dbReference>
<dbReference type="PROSITE" id="PS51084">
    <property type="entry name" value="HIT_2"/>
    <property type="match status" value="1"/>
</dbReference>
<dbReference type="InterPro" id="IPR027417">
    <property type="entry name" value="P-loop_NTPase"/>
</dbReference>
<dbReference type="InterPro" id="IPR017861">
    <property type="entry name" value="KAE1/TsaD"/>
</dbReference>
<dbReference type="InterPro" id="IPR043129">
    <property type="entry name" value="ATPase_NBD"/>
</dbReference>
<evidence type="ECO:0000256" key="1">
    <source>
        <dbReference type="ARBA" id="ARBA00022679"/>
    </source>
</evidence>
<dbReference type="CDD" id="cd24134">
    <property type="entry name" value="ASKHA_NBD_OSGEPL1_QRI7_euk"/>
    <property type="match status" value="1"/>
</dbReference>
<evidence type="ECO:0000313" key="10">
    <source>
        <dbReference type="EMBL" id="CAE0489860.1"/>
    </source>
</evidence>
<dbReference type="GO" id="GO:0002949">
    <property type="term" value="P:tRNA threonylcarbamoyladenosine modification"/>
    <property type="evidence" value="ECO:0007669"/>
    <property type="project" value="UniProtKB-UniRule"/>
</dbReference>
<feature type="domain" description="HIT" evidence="9">
    <location>
        <begin position="42"/>
        <end position="151"/>
    </location>
</feature>
<sequence length="868" mass="92831">MSSEQGRPNKKARKAEKKGGRSMEEVEPRLPCTATKYDQHNIFAGMQHNTVPCEKLWDRPASFAILDHKPAARGHSILVVKAPAATLLDDLPPEVAAHILPDLQILVRAVQAATSCSGITVQQNNGSVAGQTVRQLHFHVIPCYSNPDATPSQHHPPTSNAHQQQQQQQSLSDPQGQGSLQLPESTAVCEEAEQGQLLADIRNRLPPSYSGEGCHVWVPSAEKMEQLGMHLQALLQPGTVVLLSGQLGSGKTSIARGCIRAWCRDPHMHVPSPSFLLNLTYQQDRGYEQQNVEQQQQQQQSHHQAQSGSPGPQPAAVHHMDPFRLGTKADKMAGLVDFDTAFQREVCIIEWADRMPKSVMDLPRKETLEVSISGVGAQAAGRHVWIRSASPESPAATALRAWRSQGLPPLSVSWLPGQANPGQSLLFDPSQRIAGPPDSWVVLGIESSCDDTAAAVIRGDGTVLAHKIASQAGLHEQYGGVKPDVARDAHAAAICSTVDGCLQDAGISAADLTAVAVTVGPGLSLCLQVGVKQALTLAATHNKPIVPVHHMEAHALMARMPKINQQPLQFPALLMLVSGGHNMLVRTDGVGKHHILGTTLDDSVGEAFDKVARLLGVVAIPGGPHLEALASREGASTKGAAYKQRITLPLRKDRDSCNYSFSGIKTQAGMVVDAERLRLGLQGPPAGVAAAAAGMGEGAADGQGPEGCDGVQGQGQGAPQTEAEEEFERCKAGIAWIFQDTCVRFLVERAERALQRCKEDAQQLGQPPLTCLVVAGGVAANKAVRQGLTDLAAKFGLPCICPPVKYCTDNGIMVAWTGVERLRLGLHRPPPPLDMVDKTVEVLPRWPLGTIDARGLNKQSEKFLKLVQ</sequence>
<dbReference type="InterPro" id="IPR011146">
    <property type="entry name" value="HIT-like"/>
</dbReference>
<feature type="region of interest" description="Disordered" evidence="8">
    <location>
        <begin position="145"/>
        <end position="186"/>
    </location>
</feature>
<dbReference type="AlphaFoldDB" id="A0A7S3QQX5"/>
<dbReference type="PANTHER" id="PTHR11735">
    <property type="entry name" value="TRNA N6-ADENOSINE THREONYLCARBAMOYLTRANSFERASE"/>
    <property type="match status" value="1"/>
</dbReference>
<evidence type="ECO:0000259" key="9">
    <source>
        <dbReference type="PROSITE" id="PS51084"/>
    </source>
</evidence>
<comment type="catalytic activity">
    <reaction evidence="5 6">
        <text>L-threonylcarbamoyladenylate + adenosine(37) in tRNA = N(6)-L-threonylcarbamoyladenosine(37) in tRNA + AMP + H(+)</text>
        <dbReference type="Rhea" id="RHEA:37059"/>
        <dbReference type="Rhea" id="RHEA-COMP:10162"/>
        <dbReference type="Rhea" id="RHEA-COMP:10163"/>
        <dbReference type="ChEBI" id="CHEBI:15378"/>
        <dbReference type="ChEBI" id="CHEBI:73682"/>
        <dbReference type="ChEBI" id="CHEBI:74411"/>
        <dbReference type="ChEBI" id="CHEBI:74418"/>
        <dbReference type="ChEBI" id="CHEBI:456215"/>
        <dbReference type="EC" id="2.3.1.234"/>
    </reaction>
</comment>
<feature type="region of interest" description="Disordered" evidence="8">
    <location>
        <begin position="287"/>
        <end position="319"/>
    </location>
</feature>
<keyword evidence="4 6" id="KW-0012">Acyltransferase</keyword>
<dbReference type="InterPro" id="IPR003442">
    <property type="entry name" value="T6A_TsaE"/>
</dbReference>
<name>A0A7S3QQX5_DUNTE</name>
<dbReference type="Pfam" id="PF00814">
    <property type="entry name" value="TsaD"/>
    <property type="match status" value="1"/>
</dbReference>
<dbReference type="Pfam" id="PF01230">
    <property type="entry name" value="HIT"/>
    <property type="match status" value="1"/>
</dbReference>
<comment type="cofactor">
    <cofactor evidence="6">
        <name>a divalent metal cation</name>
        <dbReference type="ChEBI" id="CHEBI:60240"/>
    </cofactor>
    <text evidence="6">Binds 1 divalent metal cation per subunit.</text>
</comment>
<evidence type="ECO:0000256" key="8">
    <source>
        <dbReference type="SAM" id="MobiDB-lite"/>
    </source>
</evidence>
<dbReference type="InterPro" id="IPR036265">
    <property type="entry name" value="HIT-like_sf"/>
</dbReference>
<feature type="compositionally biased region" description="Basic and acidic residues" evidence="8">
    <location>
        <begin position="17"/>
        <end position="26"/>
    </location>
</feature>
<comment type="subcellular location">
    <subcellularLocation>
        <location evidence="6">Mitochondrion</location>
    </subcellularLocation>
</comment>
<keyword evidence="3 6" id="KW-0479">Metal-binding</keyword>
<reference evidence="10" key="1">
    <citation type="submission" date="2021-01" db="EMBL/GenBank/DDBJ databases">
        <authorList>
            <person name="Corre E."/>
            <person name="Pelletier E."/>
            <person name="Niang G."/>
            <person name="Scheremetjew M."/>
            <person name="Finn R."/>
            <person name="Kale V."/>
            <person name="Holt S."/>
            <person name="Cochrane G."/>
            <person name="Meng A."/>
            <person name="Brown T."/>
            <person name="Cohen L."/>
        </authorList>
    </citation>
    <scope>NUCLEOTIDE SEQUENCE</scope>
    <source>
        <strain evidence="10">CCMP1320</strain>
    </source>
</reference>
<proteinExistence type="inferred from homology"/>
<evidence type="ECO:0000256" key="6">
    <source>
        <dbReference type="HAMAP-Rule" id="MF_03179"/>
    </source>
</evidence>
<feature type="region of interest" description="Disordered" evidence="8">
    <location>
        <begin position="1"/>
        <end position="26"/>
    </location>
</feature>
<comment type="caution">
    <text evidence="7">Lacks conserved residue(s) required for the propagation of feature annotation.</text>
</comment>
<protein>
    <recommendedName>
        <fullName evidence="6">Glycoprotease 1</fullName>
    </recommendedName>
</protein>
<dbReference type="FunFam" id="3.30.420.40:FF:000012">
    <property type="entry name" value="tRNA N6-adenosine threonylcarbamoyltransferase"/>
    <property type="match status" value="1"/>
</dbReference>
<feature type="compositionally biased region" description="Polar residues" evidence="8">
    <location>
        <begin position="147"/>
        <end position="162"/>
    </location>
</feature>
<dbReference type="InterPro" id="IPR000905">
    <property type="entry name" value="Gcp-like_dom"/>
</dbReference>
<dbReference type="Gene3D" id="3.30.428.10">
    <property type="entry name" value="HIT-like"/>
    <property type="match status" value="1"/>
</dbReference>
<comment type="subunit">
    <text evidence="6">Homodimer.</text>
</comment>
<dbReference type="GO" id="GO:0046872">
    <property type="term" value="F:metal ion binding"/>
    <property type="evidence" value="ECO:0007669"/>
    <property type="project" value="UniProtKB-KW"/>
</dbReference>
<dbReference type="GO" id="GO:0061711">
    <property type="term" value="F:tRNA N(6)-L-threonylcarbamoyladenine synthase activity"/>
    <property type="evidence" value="ECO:0007669"/>
    <property type="project" value="UniProtKB-EC"/>
</dbReference>
<dbReference type="Gene3D" id="3.40.50.300">
    <property type="entry name" value="P-loop containing nucleotide triphosphate hydrolases"/>
    <property type="match status" value="1"/>
</dbReference>
<dbReference type="PANTHER" id="PTHR11735:SF6">
    <property type="entry name" value="TRNA N6-ADENOSINE THREONYLCARBAMOYLTRANSFERASE, MITOCHONDRIAL"/>
    <property type="match status" value="1"/>
</dbReference>
<dbReference type="InterPro" id="IPR022450">
    <property type="entry name" value="TsaD"/>
</dbReference>
<dbReference type="PROSITE" id="PS00892">
    <property type="entry name" value="HIT_1"/>
    <property type="match status" value="1"/>
</dbReference>
<keyword evidence="2 6" id="KW-0819">tRNA processing</keyword>
<dbReference type="HAMAP" id="MF_01445">
    <property type="entry name" value="TsaD"/>
    <property type="match status" value="1"/>
</dbReference>
<feature type="compositionally biased region" description="Low complexity" evidence="8">
    <location>
        <begin position="163"/>
        <end position="182"/>
    </location>
</feature>
<accession>A0A7S3QQX5</accession>
<evidence type="ECO:0000256" key="5">
    <source>
        <dbReference type="ARBA" id="ARBA00048117"/>
    </source>
</evidence>
<gene>
    <name evidence="6" type="primary">GCP1</name>
    <name evidence="10" type="ORF">DTER00134_LOCUS4931</name>
</gene>
<evidence type="ECO:0000256" key="2">
    <source>
        <dbReference type="ARBA" id="ARBA00022694"/>
    </source>
</evidence>
<feature type="compositionally biased region" description="Low complexity" evidence="8">
    <location>
        <begin position="288"/>
        <end position="307"/>
    </location>
</feature>
<dbReference type="Gene3D" id="3.30.420.40">
    <property type="match status" value="4"/>
</dbReference>
<dbReference type="PRINTS" id="PR00789">
    <property type="entry name" value="OSIALOPTASE"/>
</dbReference>